<feature type="domain" description="Carboxymuconolactone decarboxylase-like" evidence="1">
    <location>
        <begin position="33"/>
        <end position="107"/>
    </location>
</feature>
<evidence type="ECO:0000313" key="2">
    <source>
        <dbReference type="EMBL" id="RJF93785.1"/>
    </source>
</evidence>
<dbReference type="Pfam" id="PF02627">
    <property type="entry name" value="CMD"/>
    <property type="match status" value="2"/>
</dbReference>
<accession>A0A418WRB2</accession>
<protein>
    <submittedName>
        <fullName evidence="2">Gamma-carboxymuconolactone decarboxylase</fullName>
    </submittedName>
</protein>
<sequence length="260" mass="27846">MTLLSPADRIARGNAIAAEVTGVALPTPATPYEESWRDFIFAEVWSRPGLDRRARFLIAMAGAALANGSADHIDRYVRGALTSGELSLVELREAALHLAVYGGWTKGAELEAAVTRVAAALGLTAAECPPIQAGAWDPQVRSEEGAQEFINVMTFPGAPPASPYLEAIPNFVFGEMWCRPGLDQRARRWITLVGVCESGAEVPIKTHVHAAMASGNCQPDEMQEFVLQYGTQAGWPKASVVQGAVFEMTKKIAAGLPWNG</sequence>
<dbReference type="OrthoDB" id="9801400at2"/>
<dbReference type="RefSeq" id="WP_119760229.1">
    <property type="nucleotide sequence ID" value="NZ_QYUM01000002.1"/>
</dbReference>
<dbReference type="PANTHER" id="PTHR33570">
    <property type="entry name" value="4-CARBOXYMUCONOLACTONE DECARBOXYLASE FAMILY PROTEIN"/>
    <property type="match status" value="1"/>
</dbReference>
<organism evidence="2 3">
    <name type="scientific">Sphingomonas cavernae</name>
    <dbReference type="NCBI Taxonomy" id="2320861"/>
    <lineage>
        <taxon>Bacteria</taxon>
        <taxon>Pseudomonadati</taxon>
        <taxon>Pseudomonadota</taxon>
        <taxon>Alphaproteobacteria</taxon>
        <taxon>Sphingomonadales</taxon>
        <taxon>Sphingomonadaceae</taxon>
        <taxon>Sphingomonas</taxon>
    </lineage>
</organism>
<feature type="domain" description="Carboxymuconolactone decarboxylase-like" evidence="1">
    <location>
        <begin position="164"/>
        <end position="239"/>
    </location>
</feature>
<dbReference type="InterPro" id="IPR052512">
    <property type="entry name" value="4CMD/NDH-1_regulator"/>
</dbReference>
<evidence type="ECO:0000313" key="3">
    <source>
        <dbReference type="Proteomes" id="UP000286100"/>
    </source>
</evidence>
<dbReference type="SUPFAM" id="SSF69118">
    <property type="entry name" value="AhpD-like"/>
    <property type="match status" value="2"/>
</dbReference>
<keyword evidence="3" id="KW-1185">Reference proteome</keyword>
<proteinExistence type="predicted"/>
<dbReference type="AlphaFoldDB" id="A0A418WRB2"/>
<comment type="caution">
    <text evidence="2">The sequence shown here is derived from an EMBL/GenBank/DDBJ whole genome shotgun (WGS) entry which is preliminary data.</text>
</comment>
<name>A0A418WRB2_9SPHN</name>
<dbReference type="GO" id="GO:0051920">
    <property type="term" value="F:peroxiredoxin activity"/>
    <property type="evidence" value="ECO:0007669"/>
    <property type="project" value="InterPro"/>
</dbReference>
<dbReference type="InterPro" id="IPR003779">
    <property type="entry name" value="CMD-like"/>
</dbReference>
<reference evidence="2 3" key="1">
    <citation type="submission" date="2018-09" db="EMBL/GenBank/DDBJ databases">
        <authorList>
            <person name="Zhu H."/>
        </authorList>
    </citation>
    <scope>NUCLEOTIDE SEQUENCE [LARGE SCALE GENOMIC DNA]</scope>
    <source>
        <strain evidence="2 3">K2R01-6</strain>
    </source>
</reference>
<gene>
    <name evidence="2" type="ORF">D3876_05710</name>
</gene>
<dbReference type="Gene3D" id="1.20.1290.10">
    <property type="entry name" value="AhpD-like"/>
    <property type="match status" value="1"/>
</dbReference>
<dbReference type="EMBL" id="QYUM01000002">
    <property type="protein sequence ID" value="RJF93785.1"/>
    <property type="molecule type" value="Genomic_DNA"/>
</dbReference>
<evidence type="ECO:0000259" key="1">
    <source>
        <dbReference type="Pfam" id="PF02627"/>
    </source>
</evidence>
<dbReference type="PANTHER" id="PTHR33570:SF2">
    <property type="entry name" value="CARBOXYMUCONOLACTONE DECARBOXYLASE-LIKE DOMAIN-CONTAINING PROTEIN"/>
    <property type="match status" value="1"/>
</dbReference>
<dbReference type="Proteomes" id="UP000286100">
    <property type="component" value="Unassembled WGS sequence"/>
</dbReference>
<dbReference type="InterPro" id="IPR029032">
    <property type="entry name" value="AhpD-like"/>
</dbReference>